<name>A0ABU6STD1_9FABA</name>
<sequence length="86" mass="9783">MGQECIVYDKSARLTSLSTRVHHVTCLKPERDVNMDLFKKAESLRTMINLFPTCDEDFRGLPSFSSLRALHTNAFQLSALKSLTHL</sequence>
<organism evidence="1 2">
    <name type="scientific">Stylosanthes scabra</name>
    <dbReference type="NCBI Taxonomy" id="79078"/>
    <lineage>
        <taxon>Eukaryota</taxon>
        <taxon>Viridiplantae</taxon>
        <taxon>Streptophyta</taxon>
        <taxon>Embryophyta</taxon>
        <taxon>Tracheophyta</taxon>
        <taxon>Spermatophyta</taxon>
        <taxon>Magnoliopsida</taxon>
        <taxon>eudicotyledons</taxon>
        <taxon>Gunneridae</taxon>
        <taxon>Pentapetalae</taxon>
        <taxon>rosids</taxon>
        <taxon>fabids</taxon>
        <taxon>Fabales</taxon>
        <taxon>Fabaceae</taxon>
        <taxon>Papilionoideae</taxon>
        <taxon>50 kb inversion clade</taxon>
        <taxon>dalbergioids sensu lato</taxon>
        <taxon>Dalbergieae</taxon>
        <taxon>Pterocarpus clade</taxon>
        <taxon>Stylosanthes</taxon>
    </lineage>
</organism>
<gene>
    <name evidence="1" type="ORF">PIB30_085314</name>
</gene>
<protein>
    <submittedName>
        <fullName evidence="1">Uncharacterized protein</fullName>
    </submittedName>
</protein>
<evidence type="ECO:0000313" key="1">
    <source>
        <dbReference type="EMBL" id="MED6139590.1"/>
    </source>
</evidence>
<proteinExistence type="predicted"/>
<evidence type="ECO:0000313" key="2">
    <source>
        <dbReference type="Proteomes" id="UP001341840"/>
    </source>
</evidence>
<comment type="caution">
    <text evidence="1">The sequence shown here is derived from an EMBL/GenBank/DDBJ whole genome shotgun (WGS) entry which is preliminary data.</text>
</comment>
<feature type="non-terminal residue" evidence="1">
    <location>
        <position position="86"/>
    </location>
</feature>
<reference evidence="1 2" key="1">
    <citation type="journal article" date="2023" name="Plants (Basel)">
        <title>Bridging the Gap: Combining Genomics and Transcriptomics Approaches to Understand Stylosanthes scabra, an Orphan Legume from the Brazilian Caatinga.</title>
        <authorList>
            <person name="Ferreira-Neto J.R.C."/>
            <person name="da Silva M.D."/>
            <person name="Binneck E."/>
            <person name="de Melo N.F."/>
            <person name="da Silva R.H."/>
            <person name="de Melo A.L.T.M."/>
            <person name="Pandolfi V."/>
            <person name="Bustamante F.O."/>
            <person name="Brasileiro-Vidal A.C."/>
            <person name="Benko-Iseppon A.M."/>
        </authorList>
    </citation>
    <scope>NUCLEOTIDE SEQUENCE [LARGE SCALE GENOMIC DNA]</scope>
    <source>
        <tissue evidence="1">Leaves</tissue>
    </source>
</reference>
<accession>A0ABU6STD1</accession>
<dbReference type="EMBL" id="JASCZI010061833">
    <property type="protein sequence ID" value="MED6139590.1"/>
    <property type="molecule type" value="Genomic_DNA"/>
</dbReference>
<dbReference type="Proteomes" id="UP001341840">
    <property type="component" value="Unassembled WGS sequence"/>
</dbReference>
<keyword evidence="2" id="KW-1185">Reference proteome</keyword>